<dbReference type="GO" id="GO:0032259">
    <property type="term" value="P:methylation"/>
    <property type="evidence" value="ECO:0007669"/>
    <property type="project" value="InterPro"/>
</dbReference>
<dbReference type="PROSITE" id="PS00092">
    <property type="entry name" value="N6_MTASE"/>
    <property type="match status" value="1"/>
</dbReference>
<accession>X0T201</accession>
<dbReference type="GO" id="GO:0008168">
    <property type="term" value="F:methyltransferase activity"/>
    <property type="evidence" value="ECO:0007669"/>
    <property type="project" value="InterPro"/>
</dbReference>
<evidence type="ECO:0000313" key="1">
    <source>
        <dbReference type="EMBL" id="GAF81386.1"/>
    </source>
</evidence>
<dbReference type="InterPro" id="IPR029063">
    <property type="entry name" value="SAM-dependent_MTases_sf"/>
</dbReference>
<evidence type="ECO:0008006" key="2">
    <source>
        <dbReference type="Google" id="ProtNLM"/>
    </source>
</evidence>
<feature type="non-terminal residue" evidence="1">
    <location>
        <position position="80"/>
    </location>
</feature>
<comment type="caution">
    <text evidence="1">The sequence shown here is derived from an EMBL/GenBank/DDBJ whole genome shotgun (WGS) entry which is preliminary data.</text>
</comment>
<dbReference type="SUPFAM" id="SSF53335">
    <property type="entry name" value="S-adenosyl-L-methionine-dependent methyltransferases"/>
    <property type="match status" value="1"/>
</dbReference>
<dbReference type="EMBL" id="BARS01009916">
    <property type="protein sequence ID" value="GAF81386.1"/>
    <property type="molecule type" value="Genomic_DNA"/>
</dbReference>
<dbReference type="Gene3D" id="3.40.50.150">
    <property type="entry name" value="Vaccinia Virus protein VP39"/>
    <property type="match status" value="1"/>
</dbReference>
<reference evidence="1" key="1">
    <citation type="journal article" date="2014" name="Front. Microbiol.">
        <title>High frequency of phylogenetically diverse reductive dehalogenase-homologous genes in deep subseafloor sedimentary metagenomes.</title>
        <authorList>
            <person name="Kawai M."/>
            <person name="Futagami T."/>
            <person name="Toyoda A."/>
            <person name="Takaki Y."/>
            <person name="Nishi S."/>
            <person name="Hori S."/>
            <person name="Arai W."/>
            <person name="Tsubouchi T."/>
            <person name="Morono Y."/>
            <person name="Uchiyama I."/>
            <person name="Ito T."/>
            <person name="Fujiyama A."/>
            <person name="Inagaki F."/>
            <person name="Takami H."/>
        </authorList>
    </citation>
    <scope>NUCLEOTIDE SEQUENCE</scope>
    <source>
        <strain evidence="1">Expedition CK06-06</strain>
    </source>
</reference>
<gene>
    <name evidence="1" type="ORF">S01H1_18533</name>
</gene>
<sequence>MLELNKLYNMDCMEGMKAFPDKYFDLAIVDPPYGIGINKNGHTLAGSGNFKGGNFNVAARKYKGGEWDSESPKKEYYKEL</sequence>
<dbReference type="InterPro" id="IPR002052">
    <property type="entry name" value="DNA_methylase_N6_adenine_CS"/>
</dbReference>
<protein>
    <recommendedName>
        <fullName evidence="2">DNA methylase N-4/N-6 domain-containing protein</fullName>
    </recommendedName>
</protein>
<dbReference type="GO" id="GO:0003676">
    <property type="term" value="F:nucleic acid binding"/>
    <property type="evidence" value="ECO:0007669"/>
    <property type="project" value="InterPro"/>
</dbReference>
<organism evidence="1">
    <name type="scientific">marine sediment metagenome</name>
    <dbReference type="NCBI Taxonomy" id="412755"/>
    <lineage>
        <taxon>unclassified sequences</taxon>
        <taxon>metagenomes</taxon>
        <taxon>ecological metagenomes</taxon>
    </lineage>
</organism>
<name>X0T201_9ZZZZ</name>
<proteinExistence type="predicted"/>
<dbReference type="AlphaFoldDB" id="X0T201"/>